<dbReference type="Pfam" id="PF14323">
    <property type="entry name" value="GxGYxYP_C"/>
    <property type="match status" value="1"/>
</dbReference>
<dbReference type="InterPro" id="IPR025832">
    <property type="entry name" value="GxGYxYP_C"/>
</dbReference>
<dbReference type="InterPro" id="IPR010502">
    <property type="entry name" value="Carb-bd_dom_fam9"/>
</dbReference>
<dbReference type="SMART" id="SM00060">
    <property type="entry name" value="FN3"/>
    <property type="match status" value="1"/>
</dbReference>
<evidence type="ECO:0000256" key="1">
    <source>
        <dbReference type="SAM" id="MobiDB-lite"/>
    </source>
</evidence>
<evidence type="ECO:0000256" key="2">
    <source>
        <dbReference type="SAM" id="SignalP"/>
    </source>
</evidence>
<dbReference type="AlphaFoldDB" id="A0A5R9GFG3"/>
<evidence type="ECO:0000259" key="3">
    <source>
        <dbReference type="PROSITE" id="PS50853"/>
    </source>
</evidence>
<dbReference type="InterPro" id="IPR048310">
    <property type="entry name" value="GxGYxYP_N_2nd"/>
</dbReference>
<protein>
    <recommendedName>
        <fullName evidence="3">Fibronectin type-III domain-containing protein</fullName>
    </recommendedName>
</protein>
<dbReference type="Gene3D" id="3.20.20.490">
    <property type="entry name" value="GxGYxYP glycoside hydrolase, C-terminal domain"/>
    <property type="match status" value="1"/>
</dbReference>
<comment type="caution">
    <text evidence="4">The sequence shown here is derived from an EMBL/GenBank/DDBJ whole genome shotgun (WGS) entry which is preliminary data.</text>
</comment>
<feature type="signal peptide" evidence="2">
    <location>
        <begin position="1"/>
        <end position="31"/>
    </location>
</feature>
<dbReference type="EMBL" id="VCIW01000001">
    <property type="protein sequence ID" value="TLS53919.1"/>
    <property type="molecule type" value="Genomic_DNA"/>
</dbReference>
<dbReference type="InterPro" id="IPR003961">
    <property type="entry name" value="FN3_dom"/>
</dbReference>
<dbReference type="GO" id="GO:0030246">
    <property type="term" value="F:carbohydrate binding"/>
    <property type="evidence" value="ECO:0007669"/>
    <property type="project" value="InterPro"/>
</dbReference>
<dbReference type="PANTHER" id="PTHR37321">
    <property type="entry name" value="EXPORTED PROTEIN-RELATED"/>
    <property type="match status" value="1"/>
</dbReference>
<dbReference type="InterPro" id="IPR036116">
    <property type="entry name" value="FN3_sf"/>
</dbReference>
<dbReference type="Pfam" id="PF20957">
    <property type="entry name" value="GxGYxYP_N_2nd"/>
    <property type="match status" value="1"/>
</dbReference>
<gene>
    <name evidence="4" type="ORF">FE782_00760</name>
</gene>
<dbReference type="Proteomes" id="UP000309676">
    <property type="component" value="Unassembled WGS sequence"/>
</dbReference>
<keyword evidence="5" id="KW-1185">Reference proteome</keyword>
<evidence type="ECO:0000313" key="5">
    <source>
        <dbReference type="Proteomes" id="UP000309676"/>
    </source>
</evidence>
<evidence type="ECO:0000313" key="4">
    <source>
        <dbReference type="EMBL" id="TLS53919.1"/>
    </source>
</evidence>
<dbReference type="Gene3D" id="2.60.40.10">
    <property type="entry name" value="Immunoglobulins"/>
    <property type="match status" value="2"/>
</dbReference>
<sequence>MNPRIQKNRRLGTTLLAMMAFILAISGFAGAAAAAEPVREGGDEIMYFDLKAFLQTQPNSQLAYDYLKLATALQGIVNRDAPKLYYRYESNSIAKSAGVDIDEFWFSELRKEGELLSGKAVTVATSFDQLLDSFAPSYAGVVVWDSNVPATSNVASTAAGVENLLPVRYDANVGSPYDLLVRQRALPVVLDLVGKFTGEGEIPDIGEPSTGSAKNDAYRWAKAKYLDAGRTNPTMLAYALDGISWDFDAAAKPLNAQWVSAALPKRMKAGSSVDVSVTVKNNGTTAWSYAANDRFGTTGDTANQFVWSNLNGGYSVSSDNQRVFLNSGEAVQPGAERTFRFTMIAPASPGTYTFSAQMVRDGVAYYGTGLRRSVEVVADDVLETPADEPLVDGTYVYPDLFNSMLPNADYLISNKAFFFDLSPDERSLPNDDRSQPLGTDFHTLRDILRAQNALAGERIITIGGFVPWWIKYTTHADPQARLHPVAAEWKFADEISKYNAQKDADAYGLVGLSNASVFRHVPLKTLVQPNDKGENGKTYDPDKKYIAFYMGDYDAGAWTAGALPVLWNDPKRGELPLAWAPVPGLSARVPQVFNYLYATATPNDYFVAGDNGAGYLNPMMLLEENRPDGLPDFLHVWEEYNRQQYERHDLDITGFLISGNSGSVNREVQEAYSRFSPSGVGNNAGFEEPIVNGTPFVTVEDVPLGPISTDSAALARVLGDRLQKNQQFSMFRTILFKPSTIVDAVELTKANHPDVEFEIVDPYTYFRFYKEARAWEAASRVYDAAEAAAAVDVDGVAAPGEWDGAGTIEVGAESEDVKEYGTVWGHAGELQSKYKLKWDAENLYILEERTDERFQFTETGAQMYLSDASMLFLDLNGRKFGTVYEAGDYAILFTPSGPDGQPHVFLREGRDGGAAEYQLSAGTAASTVGETSFVFEAAIPWSALQQVPFAPEDGKTIGMSVLATHGPDSWGQIMWAGNGDDQAKWAKLRFVAAPAPSAPTGLAALDVTKTSITVGWTAAPASEGVVVYEVRLDGAVVGTVAAPATTFAIEGLKKDTPYAITVIAKRASGASAESEPLTVATDHDNGIGTGNNNGNGRDGP</sequence>
<keyword evidence="2" id="KW-0732">Signal</keyword>
<proteinExistence type="predicted"/>
<dbReference type="SUPFAM" id="SSF49265">
    <property type="entry name" value="Fibronectin type III"/>
    <property type="match status" value="1"/>
</dbReference>
<dbReference type="InterPro" id="IPR013783">
    <property type="entry name" value="Ig-like_fold"/>
</dbReference>
<dbReference type="Pfam" id="PF06452">
    <property type="entry name" value="CBM9_1"/>
    <property type="match status" value="1"/>
</dbReference>
<dbReference type="Gene3D" id="2.60.40.1190">
    <property type="match status" value="1"/>
</dbReference>
<feature type="domain" description="Fibronectin type-III" evidence="3">
    <location>
        <begin position="998"/>
        <end position="1084"/>
    </location>
</feature>
<dbReference type="GO" id="GO:0004553">
    <property type="term" value="F:hydrolase activity, hydrolyzing O-glycosyl compounds"/>
    <property type="evidence" value="ECO:0007669"/>
    <property type="project" value="InterPro"/>
</dbReference>
<feature type="compositionally biased region" description="Gly residues" evidence="1">
    <location>
        <begin position="1087"/>
        <end position="1100"/>
    </location>
</feature>
<feature type="region of interest" description="Disordered" evidence="1">
    <location>
        <begin position="1071"/>
        <end position="1100"/>
    </location>
</feature>
<dbReference type="OrthoDB" id="3799094at2"/>
<reference evidence="4 5" key="1">
    <citation type="submission" date="2019-05" db="EMBL/GenBank/DDBJ databases">
        <authorList>
            <person name="Narsing Rao M.P."/>
            <person name="Li W.J."/>
        </authorList>
    </citation>
    <scope>NUCLEOTIDE SEQUENCE [LARGE SCALE GENOMIC DNA]</scope>
    <source>
        <strain evidence="4 5">SYSU_K30003</strain>
    </source>
</reference>
<dbReference type="Pfam" id="PF00041">
    <property type="entry name" value="fn3"/>
    <property type="match status" value="1"/>
</dbReference>
<dbReference type="RefSeq" id="WP_138191512.1">
    <property type="nucleotide sequence ID" value="NZ_VCIW01000001.1"/>
</dbReference>
<dbReference type="SUPFAM" id="SSF49344">
    <property type="entry name" value="CBD9-like"/>
    <property type="match status" value="1"/>
</dbReference>
<dbReference type="PANTHER" id="PTHR37321:SF1">
    <property type="entry name" value="EXPORTED PROTEIN"/>
    <property type="match status" value="1"/>
</dbReference>
<dbReference type="InterPro" id="IPR038410">
    <property type="entry name" value="GxGYxYP_C_sf"/>
</dbReference>
<feature type="chain" id="PRO_5039632884" description="Fibronectin type-III domain-containing protein" evidence="2">
    <location>
        <begin position="32"/>
        <end position="1100"/>
    </location>
</feature>
<dbReference type="GO" id="GO:0016052">
    <property type="term" value="P:carbohydrate catabolic process"/>
    <property type="evidence" value="ECO:0007669"/>
    <property type="project" value="InterPro"/>
</dbReference>
<accession>A0A5R9GFG3</accession>
<dbReference type="PROSITE" id="PS50853">
    <property type="entry name" value="FN3"/>
    <property type="match status" value="1"/>
</dbReference>
<dbReference type="CDD" id="cd00063">
    <property type="entry name" value="FN3"/>
    <property type="match status" value="1"/>
</dbReference>
<organism evidence="4 5">
    <name type="scientific">Paenibacillus antri</name>
    <dbReference type="NCBI Taxonomy" id="2582848"/>
    <lineage>
        <taxon>Bacteria</taxon>
        <taxon>Bacillati</taxon>
        <taxon>Bacillota</taxon>
        <taxon>Bacilli</taxon>
        <taxon>Bacillales</taxon>
        <taxon>Paenibacillaceae</taxon>
        <taxon>Paenibacillus</taxon>
    </lineage>
</organism>
<name>A0A5R9GFG3_9BACL</name>